<proteinExistence type="predicted"/>
<dbReference type="Gene3D" id="2.60.40.1190">
    <property type="match status" value="1"/>
</dbReference>
<feature type="region of interest" description="Disordered" evidence="1">
    <location>
        <begin position="472"/>
        <end position="497"/>
    </location>
</feature>
<dbReference type="Proteomes" id="UP000664052">
    <property type="component" value="Unassembled WGS sequence"/>
</dbReference>
<organism evidence="2 3">
    <name type="scientific">Corallococcus macrosporus</name>
    <dbReference type="NCBI Taxonomy" id="35"/>
    <lineage>
        <taxon>Bacteria</taxon>
        <taxon>Pseudomonadati</taxon>
        <taxon>Myxococcota</taxon>
        <taxon>Myxococcia</taxon>
        <taxon>Myxococcales</taxon>
        <taxon>Cystobacterineae</taxon>
        <taxon>Myxococcaceae</taxon>
        <taxon>Corallococcus</taxon>
    </lineage>
</organism>
<evidence type="ECO:0000313" key="2">
    <source>
        <dbReference type="EMBL" id="MBN8232707.1"/>
    </source>
</evidence>
<dbReference type="RefSeq" id="WP_207057240.1">
    <property type="nucleotide sequence ID" value="NZ_JAFIMU010000013.1"/>
</dbReference>
<dbReference type="EMBL" id="JAFIMU010000013">
    <property type="protein sequence ID" value="MBN8232707.1"/>
    <property type="molecule type" value="Genomic_DNA"/>
</dbReference>
<protein>
    <recommendedName>
        <fullName evidence="4">Lipoprotein</fullName>
    </recommendedName>
</protein>
<evidence type="ECO:0000256" key="1">
    <source>
        <dbReference type="SAM" id="MobiDB-lite"/>
    </source>
</evidence>
<accession>A0ABS3DN11</accession>
<keyword evidence="3" id="KW-1185">Reference proteome</keyword>
<sequence length="497" mass="53997">MISLPVLAGWLLMAAPSDFSAPLRARGEKTAASSVEMTSDGQQLLLEVEVVDTTPSSSKDDVHSDHVELWFSLADLDAVGPTRFVTAGEGHLYRVDGGDSPRALDRSIRKEPEAAEDNGLDCTESERNARQGLGTPPARRVRAFFGLAHLGLFRDGRPAVLYDRPVHAAAGLTPALAPGDVSYSVRKTQRGYHVSAKIQPGGLVFVPRTGVETLRARVDVIDAGGRGAPEVLRSSHAAPQWGEPSTFDEVKLAQPLKVQLLAGVPELSQPELEALPRYFMRMGEEWRGVGTDRSTPRDSNRYCRSTVDEVEEYVFPQWTLGPATPFAGPDTVRVPVQQLKHEGGDEMGRQELVLLRGKPKLRSAMIDGVLKVAFRFEDGALGAVVENTSFMLGNVSGPCGAAVDTSLNLWRMGEAEGSEVELLSWGSCSDTLTHQGQTLFEPEQSGFSTDSYTWQKPGQTLRMKLTDESAVDLSWNPRDGSGVTARLVELQPPEEQP</sequence>
<evidence type="ECO:0008006" key="4">
    <source>
        <dbReference type="Google" id="ProtNLM"/>
    </source>
</evidence>
<gene>
    <name evidence="2" type="ORF">JYK02_34835</name>
</gene>
<feature type="region of interest" description="Disordered" evidence="1">
    <location>
        <begin position="111"/>
        <end position="135"/>
    </location>
</feature>
<comment type="caution">
    <text evidence="2">The sequence shown here is derived from an EMBL/GenBank/DDBJ whole genome shotgun (WGS) entry which is preliminary data.</text>
</comment>
<evidence type="ECO:0000313" key="3">
    <source>
        <dbReference type="Proteomes" id="UP000664052"/>
    </source>
</evidence>
<name>A0ABS3DN11_9BACT</name>
<reference evidence="2 3" key="1">
    <citation type="submission" date="2021-02" db="EMBL/GenBank/DDBJ databases">
        <title>De Novo genome assembly of isolated myxobacteria.</title>
        <authorList>
            <person name="Stevens D.C."/>
        </authorList>
    </citation>
    <scope>NUCLEOTIDE SEQUENCE [LARGE SCALE GENOMIC DNA]</scope>
    <source>
        <strain evidence="2 3">ATCC 29039</strain>
    </source>
</reference>